<evidence type="ECO:0000256" key="2">
    <source>
        <dbReference type="ARBA" id="ARBA00004496"/>
    </source>
</evidence>
<comment type="subcellular location">
    <subcellularLocation>
        <location evidence="2">Cytoplasm</location>
    </subcellularLocation>
</comment>
<dbReference type="EMBL" id="CAEZWM010000114">
    <property type="protein sequence ID" value="CAB4660820.1"/>
    <property type="molecule type" value="Genomic_DNA"/>
</dbReference>
<dbReference type="HAMAP" id="MF_00019">
    <property type="entry name" value="PlsX"/>
    <property type="match status" value="1"/>
</dbReference>
<dbReference type="SUPFAM" id="SSF53659">
    <property type="entry name" value="Isocitrate/Isopropylmalate dehydrogenase-like"/>
    <property type="match status" value="1"/>
</dbReference>
<dbReference type="Pfam" id="PF02504">
    <property type="entry name" value="FA_synthesis"/>
    <property type="match status" value="1"/>
</dbReference>
<comment type="subunit">
    <text evidence="10">Homodimer. Probably interacts with PlsY.</text>
</comment>
<evidence type="ECO:0000256" key="1">
    <source>
        <dbReference type="ARBA" id="ARBA00001232"/>
    </source>
</evidence>
<dbReference type="GO" id="GO:0005737">
    <property type="term" value="C:cytoplasm"/>
    <property type="evidence" value="ECO:0007669"/>
    <property type="project" value="UniProtKB-SubCell"/>
</dbReference>
<evidence type="ECO:0000313" key="12">
    <source>
        <dbReference type="EMBL" id="CAB4785227.1"/>
    </source>
</evidence>
<dbReference type="GO" id="GO:0008654">
    <property type="term" value="P:phospholipid biosynthetic process"/>
    <property type="evidence" value="ECO:0007669"/>
    <property type="project" value="UniProtKB-KW"/>
</dbReference>
<dbReference type="GO" id="GO:0043811">
    <property type="term" value="F:phosphate:acyl-[acyl carrier protein] acyltransferase activity"/>
    <property type="evidence" value="ECO:0007669"/>
    <property type="project" value="UniProtKB-EC"/>
</dbReference>
<comment type="catalytic activity">
    <reaction evidence="1">
        <text>a fatty acyl-[ACP] + phosphate = an acyl phosphate + holo-[ACP]</text>
        <dbReference type="Rhea" id="RHEA:42292"/>
        <dbReference type="Rhea" id="RHEA-COMP:9685"/>
        <dbReference type="Rhea" id="RHEA-COMP:14125"/>
        <dbReference type="ChEBI" id="CHEBI:43474"/>
        <dbReference type="ChEBI" id="CHEBI:59918"/>
        <dbReference type="ChEBI" id="CHEBI:64479"/>
        <dbReference type="ChEBI" id="CHEBI:138651"/>
        <dbReference type="EC" id="2.3.1.274"/>
    </reaction>
</comment>
<evidence type="ECO:0000256" key="5">
    <source>
        <dbReference type="ARBA" id="ARBA00022679"/>
    </source>
</evidence>
<dbReference type="EMBL" id="CAFBLK010000094">
    <property type="protein sequence ID" value="CAB4866247.1"/>
    <property type="molecule type" value="Genomic_DNA"/>
</dbReference>
<evidence type="ECO:0000256" key="6">
    <source>
        <dbReference type="ARBA" id="ARBA00023098"/>
    </source>
</evidence>
<name>A0A6J7D5Y7_9ZZZZ</name>
<evidence type="ECO:0000256" key="3">
    <source>
        <dbReference type="ARBA" id="ARBA00022490"/>
    </source>
</evidence>
<evidence type="ECO:0000313" key="14">
    <source>
        <dbReference type="EMBL" id="CAB5010155.1"/>
    </source>
</evidence>
<dbReference type="InterPro" id="IPR003664">
    <property type="entry name" value="FA_synthesis"/>
</dbReference>
<keyword evidence="3" id="KW-0963">Cytoplasm</keyword>
<accession>A0A6J7D5Y7</accession>
<evidence type="ECO:0000256" key="9">
    <source>
        <dbReference type="ARBA" id="ARBA00024069"/>
    </source>
</evidence>
<dbReference type="PANTHER" id="PTHR30100">
    <property type="entry name" value="FATTY ACID/PHOSPHOLIPID SYNTHESIS PROTEIN PLSX"/>
    <property type="match status" value="1"/>
</dbReference>
<sequence length="323" mass="33191">MGGDRAPGEIVAGAIQAVETLGVEVLLFGREDAITALFPNGAAPAGVSVIGCSEVIEMTDDPARSIRSKKDSSVVRCAEAVRDGAADAMVGAGNTGATMGSALLRMGRIKGVARPAVAVPIPVPFSHPHLLVDAGATVDASPEWLVQFALMGRAFSRLRFGVESPMVGLLSNGEEPGKGDDLRKKTFELLNGQPWFTGNAEGRDFMTGHPEVLVTDGFTGNVALKAMEAALKAAAGLVFTVLGSTDETKKAAEVVTGPLLQAVTDYLDPDTFGGAALLGVDGVCIISHGSSSARAIVNACSLAIDCVNGDLVTLMKETIQNAS</sequence>
<dbReference type="NCBIfam" id="TIGR00182">
    <property type="entry name" value="plsX"/>
    <property type="match status" value="1"/>
</dbReference>
<dbReference type="InterPro" id="IPR012281">
    <property type="entry name" value="Phospholipid_synth_PlsX-like"/>
</dbReference>
<evidence type="ECO:0000256" key="7">
    <source>
        <dbReference type="ARBA" id="ARBA00023209"/>
    </source>
</evidence>
<dbReference type="AlphaFoldDB" id="A0A6J7D5Y7"/>
<gene>
    <name evidence="11" type="ORF">UFOPK2242_00952</name>
    <name evidence="12" type="ORF">UFOPK2925_01089</name>
    <name evidence="13" type="ORF">UFOPK3317_00666</name>
    <name evidence="14" type="ORF">UFOPK4071_00676</name>
</gene>
<protein>
    <recommendedName>
        <fullName evidence="9">phosphate acyltransferase</fullName>
        <ecNumber evidence="9">2.3.1.274</ecNumber>
    </recommendedName>
</protein>
<evidence type="ECO:0000256" key="8">
    <source>
        <dbReference type="ARBA" id="ARBA00023264"/>
    </source>
</evidence>
<dbReference type="EMBL" id="CAEZZU010000169">
    <property type="protein sequence ID" value="CAB4785227.1"/>
    <property type="molecule type" value="Genomic_DNA"/>
</dbReference>
<keyword evidence="8" id="KW-1208">Phospholipid metabolism</keyword>
<keyword evidence="7" id="KW-0594">Phospholipid biosynthesis</keyword>
<evidence type="ECO:0000256" key="10">
    <source>
        <dbReference type="ARBA" id="ARBA00046608"/>
    </source>
</evidence>
<dbReference type="Gene3D" id="3.40.718.10">
    <property type="entry name" value="Isopropylmalate Dehydrogenase"/>
    <property type="match status" value="1"/>
</dbReference>
<keyword evidence="4" id="KW-0444">Lipid biosynthesis</keyword>
<keyword evidence="6" id="KW-0443">Lipid metabolism</keyword>
<proteinExistence type="inferred from homology"/>
<evidence type="ECO:0000313" key="11">
    <source>
        <dbReference type="EMBL" id="CAB4660820.1"/>
    </source>
</evidence>
<reference evidence="13" key="1">
    <citation type="submission" date="2020-05" db="EMBL/GenBank/DDBJ databases">
        <authorList>
            <person name="Chiriac C."/>
            <person name="Salcher M."/>
            <person name="Ghai R."/>
            <person name="Kavagutti S V."/>
        </authorList>
    </citation>
    <scope>NUCLEOTIDE SEQUENCE</scope>
</reference>
<organism evidence="13">
    <name type="scientific">freshwater metagenome</name>
    <dbReference type="NCBI Taxonomy" id="449393"/>
    <lineage>
        <taxon>unclassified sequences</taxon>
        <taxon>metagenomes</taxon>
        <taxon>ecological metagenomes</taxon>
    </lineage>
</organism>
<dbReference type="PANTHER" id="PTHR30100:SF1">
    <property type="entry name" value="PHOSPHATE ACYLTRANSFERASE"/>
    <property type="match status" value="1"/>
</dbReference>
<evidence type="ECO:0000313" key="13">
    <source>
        <dbReference type="EMBL" id="CAB4866247.1"/>
    </source>
</evidence>
<dbReference type="EC" id="2.3.1.274" evidence="9"/>
<dbReference type="EMBL" id="CAFBPF010000069">
    <property type="protein sequence ID" value="CAB5010155.1"/>
    <property type="molecule type" value="Genomic_DNA"/>
</dbReference>
<keyword evidence="5" id="KW-0808">Transferase</keyword>
<evidence type="ECO:0000256" key="4">
    <source>
        <dbReference type="ARBA" id="ARBA00022516"/>
    </source>
</evidence>
<dbReference type="PIRSF" id="PIRSF002465">
    <property type="entry name" value="Phsphlp_syn_PlsX"/>
    <property type="match status" value="1"/>
</dbReference>
<dbReference type="GO" id="GO:0006633">
    <property type="term" value="P:fatty acid biosynthetic process"/>
    <property type="evidence" value="ECO:0007669"/>
    <property type="project" value="InterPro"/>
</dbReference>